<proteinExistence type="predicted"/>
<feature type="region of interest" description="Disordered" evidence="2">
    <location>
        <begin position="1537"/>
        <end position="1736"/>
    </location>
</feature>
<dbReference type="SUPFAM" id="SSF46942">
    <property type="entry name" value="Elongation factor TFIIS domain 2"/>
    <property type="match status" value="1"/>
</dbReference>
<feature type="region of interest" description="Disordered" evidence="2">
    <location>
        <begin position="767"/>
        <end position="806"/>
    </location>
</feature>
<feature type="compositionally biased region" description="Polar residues" evidence="2">
    <location>
        <begin position="1884"/>
        <end position="1894"/>
    </location>
</feature>
<feature type="compositionally biased region" description="Acidic residues" evidence="2">
    <location>
        <begin position="770"/>
        <end position="782"/>
    </location>
</feature>
<keyword evidence="1" id="KW-0175">Coiled coil</keyword>
<comment type="caution">
    <text evidence="4">The sequence shown here is derived from an EMBL/GenBank/DDBJ whole genome shotgun (WGS) entry which is preliminary data.</text>
</comment>
<feature type="compositionally biased region" description="Basic and acidic residues" evidence="2">
    <location>
        <begin position="854"/>
        <end position="863"/>
    </location>
</feature>
<feature type="region of interest" description="Disordered" evidence="2">
    <location>
        <begin position="1321"/>
        <end position="1342"/>
    </location>
</feature>
<feature type="compositionally biased region" description="Pro residues" evidence="2">
    <location>
        <begin position="1726"/>
        <end position="1736"/>
    </location>
</feature>
<feature type="compositionally biased region" description="Pro residues" evidence="2">
    <location>
        <begin position="1678"/>
        <end position="1699"/>
    </location>
</feature>
<evidence type="ECO:0000256" key="2">
    <source>
        <dbReference type="SAM" id="MobiDB-lite"/>
    </source>
</evidence>
<reference evidence="4 5" key="1">
    <citation type="submission" date="2024-10" db="EMBL/GenBank/DDBJ databases">
        <authorList>
            <person name="Kim D."/>
        </authorList>
    </citation>
    <scope>NUCLEOTIDE SEQUENCE [LARGE SCALE GENOMIC DNA]</scope>
    <source>
        <strain evidence="4">Taebaek</strain>
    </source>
</reference>
<name>A0ABD2JHK6_HETSC</name>
<evidence type="ECO:0000259" key="3">
    <source>
        <dbReference type="Pfam" id="PF07744"/>
    </source>
</evidence>
<dbReference type="InterPro" id="IPR036575">
    <property type="entry name" value="TFIIS_cen_dom_sf"/>
</dbReference>
<feature type="compositionally biased region" description="Pro residues" evidence="2">
    <location>
        <begin position="868"/>
        <end position="878"/>
    </location>
</feature>
<feature type="compositionally biased region" description="Gly residues" evidence="2">
    <location>
        <begin position="1244"/>
        <end position="1253"/>
    </location>
</feature>
<feature type="region of interest" description="Disordered" evidence="2">
    <location>
        <begin position="1396"/>
        <end position="1495"/>
    </location>
</feature>
<evidence type="ECO:0000256" key="1">
    <source>
        <dbReference type="SAM" id="Coils"/>
    </source>
</evidence>
<feature type="coiled-coil region" evidence="1">
    <location>
        <begin position="621"/>
        <end position="652"/>
    </location>
</feature>
<gene>
    <name evidence="4" type="ORF">niasHS_006461</name>
</gene>
<feature type="compositionally biased region" description="Basic and acidic residues" evidence="2">
    <location>
        <begin position="280"/>
        <end position="311"/>
    </location>
</feature>
<accession>A0ABD2JHK6</accession>
<feature type="compositionally biased region" description="Polar residues" evidence="2">
    <location>
        <begin position="783"/>
        <end position="805"/>
    </location>
</feature>
<feature type="compositionally biased region" description="Gly residues" evidence="2">
    <location>
        <begin position="1952"/>
        <end position="1968"/>
    </location>
</feature>
<dbReference type="Gene3D" id="1.10.472.30">
    <property type="entry name" value="Transcription elongation factor S-II, central domain"/>
    <property type="match status" value="1"/>
</dbReference>
<feature type="compositionally biased region" description="Low complexity" evidence="2">
    <location>
        <begin position="1861"/>
        <end position="1878"/>
    </location>
</feature>
<feature type="compositionally biased region" description="Polar residues" evidence="2">
    <location>
        <begin position="1321"/>
        <end position="1335"/>
    </location>
</feature>
<feature type="region of interest" description="Disordered" evidence="2">
    <location>
        <begin position="1858"/>
        <end position="1896"/>
    </location>
</feature>
<organism evidence="4 5">
    <name type="scientific">Heterodera schachtii</name>
    <name type="common">Sugarbeet cyst nematode worm</name>
    <name type="synonym">Tylenchus schachtii</name>
    <dbReference type="NCBI Taxonomy" id="97005"/>
    <lineage>
        <taxon>Eukaryota</taxon>
        <taxon>Metazoa</taxon>
        <taxon>Ecdysozoa</taxon>
        <taxon>Nematoda</taxon>
        <taxon>Chromadorea</taxon>
        <taxon>Rhabditida</taxon>
        <taxon>Tylenchina</taxon>
        <taxon>Tylenchomorpha</taxon>
        <taxon>Tylenchoidea</taxon>
        <taxon>Heteroderidae</taxon>
        <taxon>Heteroderinae</taxon>
        <taxon>Heterodera</taxon>
    </lineage>
</organism>
<keyword evidence="5" id="KW-1185">Reference proteome</keyword>
<dbReference type="Proteomes" id="UP001620645">
    <property type="component" value="Unassembled WGS sequence"/>
</dbReference>
<feature type="region of interest" description="Disordered" evidence="2">
    <location>
        <begin position="1232"/>
        <end position="1259"/>
    </location>
</feature>
<feature type="region of interest" description="Disordered" evidence="2">
    <location>
        <begin position="1944"/>
        <end position="1968"/>
    </location>
</feature>
<dbReference type="InterPro" id="IPR012921">
    <property type="entry name" value="SPOC_C"/>
</dbReference>
<feature type="region of interest" description="Disordered" evidence="2">
    <location>
        <begin position="280"/>
        <end position="336"/>
    </location>
</feature>
<feature type="region of interest" description="Disordered" evidence="2">
    <location>
        <begin position="185"/>
        <end position="204"/>
    </location>
</feature>
<evidence type="ECO:0000313" key="4">
    <source>
        <dbReference type="EMBL" id="KAL3090009.1"/>
    </source>
</evidence>
<feature type="compositionally biased region" description="Low complexity" evidence="2">
    <location>
        <begin position="1445"/>
        <end position="1455"/>
    </location>
</feature>
<evidence type="ECO:0000313" key="5">
    <source>
        <dbReference type="Proteomes" id="UP001620645"/>
    </source>
</evidence>
<feature type="compositionally biased region" description="Pro residues" evidence="2">
    <location>
        <begin position="1649"/>
        <end position="1658"/>
    </location>
</feature>
<feature type="compositionally biased region" description="Low complexity" evidence="2">
    <location>
        <begin position="1398"/>
        <end position="1417"/>
    </location>
</feature>
<feature type="domain" description="Spen paralogue and orthologue SPOC C-terminal" evidence="3">
    <location>
        <begin position="930"/>
        <end position="1090"/>
    </location>
</feature>
<dbReference type="Pfam" id="PF07744">
    <property type="entry name" value="SPOC"/>
    <property type="match status" value="1"/>
</dbReference>
<protein>
    <recommendedName>
        <fullName evidence="3">Spen paralogue and orthologue SPOC C-terminal domain-containing protein</fullName>
    </recommendedName>
</protein>
<dbReference type="EMBL" id="JBICCN010000143">
    <property type="protein sequence ID" value="KAL3090009.1"/>
    <property type="molecule type" value="Genomic_DNA"/>
</dbReference>
<feature type="compositionally biased region" description="Polar residues" evidence="2">
    <location>
        <begin position="716"/>
        <end position="726"/>
    </location>
</feature>
<feature type="compositionally biased region" description="Low complexity" evidence="2">
    <location>
        <begin position="1482"/>
        <end position="1495"/>
    </location>
</feature>
<sequence length="1968" mass="214787">MEQEQNPDVTNTEASSSVPVLDLSAVAESVQSKIAALLAAESAQSTEASHSSVADASQPSTIADEQVPVVSQFQLSQNQNSTIDENETSPMDVTQCLAASPSTFVRPLVSDMEQQVQPTEVPSAAVVVISDFSDIAESVQSNIAALLAAESAQSTEASPSSVADASQPPTIADEQVPVVSQFQLSQHQNSTIDENETSPMDVTQCSAASPSTFVRPPASDMEQQKLQTETVCANMSNRTDPALLAKQDEHFLRVNGFHPIGILCERIDLVWQRDKKAVEREKLRRERERRAEAAEQRRKERRDGSEESREHRKERKKQKREERHRSPLDKVRSEAVAPQKRNFNRIVQCSYCELIVRHDRFGGRESAYCSAECISRRVDMVRKCVKESERILMIDLKGNIYNASVNPTIETLEAFLNQNPSYNPIIDDARLAAANQRVVDPDQQKKIDLMRMEVRKAIETGLQKRCKAANMCFSMKRYKELGHDIERALFAMHQEVNVKYRKWFKGFITVVNDEKNAYFKEVMRDKVSVKRLVTLGEEQMKAVVPVLAVLAAADSTSADGANALPTSSSASALHTRQSFDNKKLSSAIHAKSAVDEILGERQGDTTLLHTTHLFDANCQICKEEQAKKLAMRKRAEELESRLDERIKLKQQQQGMPYFPNLDPSVRTENWDPSIISALSGSSSVMPTSRHHRTAASDFDPPLSSAAGCDTTPLMDSATNAPVSNSGYEHDPLGLNNVQVGDPLIDDEQQQRHPETNIDEDEDVLRFDGGAFDDNDYGEEEGTTEFNADDNNNMGKENDASNTSPVHSDVLQQPLARQEDFGTPPMSGFSNGGFDKAGDNASQHRGGGVSGHRRATGDATDRHFQRVVPRPPQTPPPQRMPSRPVSVGAAGNVLPRPSDAMSEVHDMPQQHLFNEPEQQQPLDPWKTESLLVWRGLFVCSKQGFFNCTCTAVSGGLAVFKASREMMTPSSENGSADGGGGRIHLIGLSDSRGVWEYVMQLRESWNKMVCLLVINRPEEEQDFLNYMDCFAFYNQGTQVGVLDFAGHPTIKDGYVFTLSPGEPLPSVLLPLDGVGLPEWTQHNGCIMLMIVRRMDHEDKQWKRQRMGMGVGDESWRRQQQQHPQMMPMDIPLTPIGRGGGGERMAHLLSDPSRRFRPDDIDFAANVEPTDALIVGPVGPRSFGRRQMQMFDPCGNTPHQRHHSAQSRPMVSPVMFSEISPIGPPSVSSRLQHRYHPQQRSSDPVIGGAGPSGFGGTTESLTPHFQAAHSPAALMQRFPPSAGSFNSPAISSEFSAVEQKRMDSPAAFHHHTPLPSVFLTASPSAERTPHNQQQQNQPEFGDDELPMANTVDEVIAAIQRIDNPKKVVFFVGQFARRHEGKLTPEELNRIQTAIREAAAGRRLQQSPQQQQLKQQQQQSPRLERPLSPAKENETVSIPQEKESSLPPSATTAAVASVDVVDENDGNTQRPYSPSEWESLEPEEMAAAPSTTSATTATELTTTTTTAMCTSTATITCAMSSQQSSSAAAASPLPKASSVMSLLPLPPLPQPPTASRGSAYEPVPPPPPPEESAKTADIELPPPPPPAESAELINMQPPPPPRGNVVHMTPPPPPTESAEHINGFQPPPPPRENVGPVPPPPPPAENAESVSELPPPPPPPSLLPSLPLSLPPGANVTTFLHSPPPPPPPPPPPRPFHPPPLPPQGNRNFLRSPPCLLPPSPSGTVAFLHTPPPPPPHPRPAIPPLMMPITTATTPTPMRHFASPHPPSLYPLHVTSPAMFARSIGSPLPPRMTLPDSMMHFGPSHTSPLPPWMTPQDTMIHFGTPRPSPMPFRMAARQMFPSAAAPPQRMTSFLPTMASPPPVVCAPSSSAAAPPRLPQSQPMAATTDDGTTPQSSKATDCEKLREDGCNSAAAAVDDDLAWAQMEIPPEFGLPTKFFSNKELWEDNRVGCSSAGGRRGGGAGRKGGGRGGR</sequence>
<dbReference type="InterPro" id="IPR051425">
    <property type="entry name" value="Formin_Homology"/>
</dbReference>
<feature type="compositionally biased region" description="Low complexity" evidence="2">
    <location>
        <begin position="1659"/>
        <end position="1668"/>
    </location>
</feature>
<feature type="region of interest" description="Disordered" evidence="2">
    <location>
        <begin position="680"/>
        <end position="730"/>
    </location>
</feature>
<dbReference type="PANTHER" id="PTHR45725">
    <property type="entry name" value="FORMIN HOMOLOGY 2 FAMILY MEMBER"/>
    <property type="match status" value="1"/>
</dbReference>
<feature type="region of interest" description="Disordered" evidence="2">
    <location>
        <begin position="818"/>
        <end position="884"/>
    </location>
</feature>
<feature type="compositionally biased region" description="Pro residues" evidence="2">
    <location>
        <begin position="1621"/>
        <end position="1640"/>
    </location>
</feature>
<feature type="compositionally biased region" description="Basic and acidic residues" evidence="2">
    <location>
        <begin position="319"/>
        <end position="333"/>
    </location>
</feature>